<dbReference type="STRING" id="52689.AKG39_11120"/>
<dbReference type="EMBL" id="LGYO01000027">
    <property type="protein sequence ID" value="KNZ41536.1"/>
    <property type="molecule type" value="Genomic_DNA"/>
</dbReference>
<organism evidence="1 2">
    <name type="scientific">Acetobacterium bakii</name>
    <dbReference type="NCBI Taxonomy" id="52689"/>
    <lineage>
        <taxon>Bacteria</taxon>
        <taxon>Bacillati</taxon>
        <taxon>Bacillota</taxon>
        <taxon>Clostridia</taxon>
        <taxon>Eubacteriales</taxon>
        <taxon>Eubacteriaceae</taxon>
        <taxon>Acetobacterium</taxon>
    </lineage>
</organism>
<dbReference type="PANTHER" id="PTHR35787:SF1">
    <property type="entry name" value="GLYCEROL UPTAKE OPERON ANTITERMINATOR REGULATORY PROTEIN"/>
    <property type="match status" value="1"/>
</dbReference>
<dbReference type="Pfam" id="PF04309">
    <property type="entry name" value="G3P_antiterm"/>
    <property type="match status" value="1"/>
</dbReference>
<dbReference type="RefSeq" id="WP_050740470.1">
    <property type="nucleotide sequence ID" value="NZ_LGYO01000027.1"/>
</dbReference>
<reference evidence="2" key="1">
    <citation type="submission" date="2015-07" db="EMBL/GenBank/DDBJ databases">
        <title>Draft genome sequence of Acetobacterium bakii DSM 8293, a potential psychrophilic chemical producer through syngas fermentation.</title>
        <authorList>
            <person name="Song Y."/>
            <person name="Hwang S."/>
            <person name="Cho B.-K."/>
        </authorList>
    </citation>
    <scope>NUCLEOTIDE SEQUENCE [LARGE SCALE GENOMIC DNA]</scope>
    <source>
        <strain evidence="2">DSM 8239</strain>
    </source>
</reference>
<dbReference type="Proteomes" id="UP000036873">
    <property type="component" value="Unassembled WGS sequence"/>
</dbReference>
<comment type="caution">
    <text evidence="1">The sequence shown here is derived from an EMBL/GenBank/DDBJ whole genome shotgun (WGS) entry which is preliminary data.</text>
</comment>
<evidence type="ECO:0000313" key="1">
    <source>
        <dbReference type="EMBL" id="KNZ41536.1"/>
    </source>
</evidence>
<name>A0A0L6TZ37_9FIRM</name>
<sequence>MSNIEFNEFEVIPSIRKLNNLEVALESDARIILLTDAHIANLKTLVEMVHSKGKKALVNLELIGGFGKDHVGMKLLKNHYHVDGVMSTDSGKLGMAKRYELFTIQRFFLIDSRSFETTMKILESARVDGAEVLPAITAMDLFDDLMQVARIPLLAGGFIRDREMLNKIRERGFKGVTISDKSLW</sequence>
<dbReference type="InterPro" id="IPR006699">
    <property type="entry name" value="GlpP"/>
</dbReference>
<dbReference type="GO" id="GO:0006355">
    <property type="term" value="P:regulation of DNA-templated transcription"/>
    <property type="evidence" value="ECO:0007669"/>
    <property type="project" value="InterPro"/>
</dbReference>
<dbReference type="GO" id="GO:0006071">
    <property type="term" value="P:glycerol metabolic process"/>
    <property type="evidence" value="ECO:0007669"/>
    <property type="project" value="InterPro"/>
</dbReference>
<gene>
    <name evidence="1" type="ORF">AKG39_11120</name>
</gene>
<evidence type="ECO:0000313" key="2">
    <source>
        <dbReference type="Proteomes" id="UP000036873"/>
    </source>
</evidence>
<dbReference type="PANTHER" id="PTHR35787">
    <property type="entry name" value="GLYCEROL UPTAKE OPERON ANTITERMINATOR REGULATORY PROTEIN"/>
    <property type="match status" value="1"/>
</dbReference>
<protein>
    <submittedName>
        <fullName evidence="1">Glycerol-3-phosphate responsive antiterminator GlpP</fullName>
    </submittedName>
</protein>
<accession>A0A0L6TZ37</accession>
<dbReference type="InterPro" id="IPR013785">
    <property type="entry name" value="Aldolase_TIM"/>
</dbReference>
<dbReference type="OrthoDB" id="9799580at2"/>
<dbReference type="PATRIC" id="fig|52689.4.peg.1449"/>
<dbReference type="PIRSF" id="PIRSF016897">
    <property type="entry name" value="GlpP"/>
    <property type="match status" value="1"/>
</dbReference>
<dbReference type="Gene3D" id="3.20.20.70">
    <property type="entry name" value="Aldolase class I"/>
    <property type="match status" value="1"/>
</dbReference>
<dbReference type="AlphaFoldDB" id="A0A0L6TZ37"/>
<keyword evidence="2" id="KW-1185">Reference proteome</keyword>
<dbReference type="SUPFAM" id="SSF110391">
    <property type="entry name" value="GlpP-like"/>
    <property type="match status" value="1"/>
</dbReference>
<proteinExistence type="predicted"/>